<dbReference type="EMBL" id="JAANQT010001728">
    <property type="protein sequence ID" value="KAG1304140.1"/>
    <property type="molecule type" value="Genomic_DNA"/>
</dbReference>
<comment type="caution">
    <text evidence="3">The sequence shown here is derived from an EMBL/GenBank/DDBJ whole genome shotgun (WGS) entry which is preliminary data.</text>
</comment>
<proteinExistence type="predicted"/>
<keyword evidence="2" id="KW-0732">Signal</keyword>
<evidence type="ECO:0000313" key="4">
    <source>
        <dbReference type="Proteomes" id="UP000716291"/>
    </source>
</evidence>
<name>A0A9P6X3B5_RHIOR</name>
<evidence type="ECO:0000256" key="2">
    <source>
        <dbReference type="SAM" id="SignalP"/>
    </source>
</evidence>
<evidence type="ECO:0000256" key="1">
    <source>
        <dbReference type="SAM" id="MobiDB-lite"/>
    </source>
</evidence>
<keyword evidence="4" id="KW-1185">Reference proteome</keyword>
<reference evidence="3" key="1">
    <citation type="journal article" date="2020" name="Microb. Genom.">
        <title>Genetic diversity of clinical and environmental Mucorales isolates obtained from an investigation of mucormycosis cases among solid organ transplant recipients.</title>
        <authorList>
            <person name="Nguyen M.H."/>
            <person name="Kaul D."/>
            <person name="Muto C."/>
            <person name="Cheng S.J."/>
            <person name="Richter R.A."/>
            <person name="Bruno V.M."/>
            <person name="Liu G."/>
            <person name="Beyhan S."/>
            <person name="Sundermann A.J."/>
            <person name="Mounaud S."/>
            <person name="Pasculle A.W."/>
            <person name="Nierman W.C."/>
            <person name="Driscoll E."/>
            <person name="Cumbie R."/>
            <person name="Clancy C.J."/>
            <person name="Dupont C.L."/>
        </authorList>
    </citation>
    <scope>NUCLEOTIDE SEQUENCE</scope>
    <source>
        <strain evidence="3">GL11</strain>
    </source>
</reference>
<evidence type="ECO:0000313" key="3">
    <source>
        <dbReference type="EMBL" id="KAG1304140.1"/>
    </source>
</evidence>
<feature type="chain" id="PRO_5040489198" evidence="2">
    <location>
        <begin position="25"/>
        <end position="144"/>
    </location>
</feature>
<feature type="region of interest" description="Disordered" evidence="1">
    <location>
        <begin position="119"/>
        <end position="144"/>
    </location>
</feature>
<feature type="region of interest" description="Disordered" evidence="1">
    <location>
        <begin position="29"/>
        <end position="98"/>
    </location>
</feature>
<protein>
    <submittedName>
        <fullName evidence="3">Uncharacterized protein</fullName>
    </submittedName>
</protein>
<gene>
    <name evidence="3" type="ORF">G6F64_009459</name>
</gene>
<accession>A0A9P6X3B5</accession>
<sequence>MYTSHFAFLIILIIAITFIQETSSKPIKHVKRSPTNQGVPAAQGYPPGYPGSYPPGYPGSYPPGYPNAYPPQPPLPPSPPPQPQPPPSPPPAGLPFKEMIPALGGAIKLPSPPTLAVPAVGLPSLPTFPTLPDLSGLGGPPPAD</sequence>
<feature type="compositionally biased region" description="Pro residues" evidence="1">
    <location>
        <begin position="47"/>
        <end position="93"/>
    </location>
</feature>
<dbReference type="AlphaFoldDB" id="A0A9P6X3B5"/>
<organism evidence="3 4">
    <name type="scientific">Rhizopus oryzae</name>
    <name type="common">Mucormycosis agent</name>
    <name type="synonym">Rhizopus arrhizus var. delemar</name>
    <dbReference type="NCBI Taxonomy" id="64495"/>
    <lineage>
        <taxon>Eukaryota</taxon>
        <taxon>Fungi</taxon>
        <taxon>Fungi incertae sedis</taxon>
        <taxon>Mucoromycota</taxon>
        <taxon>Mucoromycotina</taxon>
        <taxon>Mucoromycetes</taxon>
        <taxon>Mucorales</taxon>
        <taxon>Mucorineae</taxon>
        <taxon>Rhizopodaceae</taxon>
        <taxon>Rhizopus</taxon>
    </lineage>
</organism>
<dbReference type="Proteomes" id="UP000716291">
    <property type="component" value="Unassembled WGS sequence"/>
</dbReference>
<feature type="signal peptide" evidence="2">
    <location>
        <begin position="1"/>
        <end position="24"/>
    </location>
</feature>
<dbReference type="OrthoDB" id="2289204at2759"/>